<sequence length="83" mass="9667">EKIRQLLSVREQFSKQKVALKNAIQAYSKQRVQVTLIKKAHQETLAQIEKQIARIDKELSFLCNLLTNSISNLKFHKVSRLPH</sequence>
<evidence type="ECO:0000313" key="2">
    <source>
        <dbReference type="EMBL" id="GAH24272.1"/>
    </source>
</evidence>
<dbReference type="EMBL" id="BARU01004852">
    <property type="protein sequence ID" value="GAH24272.1"/>
    <property type="molecule type" value="Genomic_DNA"/>
</dbReference>
<feature type="coiled-coil region" evidence="1">
    <location>
        <begin position="10"/>
        <end position="65"/>
    </location>
</feature>
<accession>X1DVK0</accession>
<organism evidence="2">
    <name type="scientific">marine sediment metagenome</name>
    <dbReference type="NCBI Taxonomy" id="412755"/>
    <lineage>
        <taxon>unclassified sequences</taxon>
        <taxon>metagenomes</taxon>
        <taxon>ecological metagenomes</taxon>
    </lineage>
</organism>
<gene>
    <name evidence="2" type="ORF">S03H2_09500</name>
</gene>
<feature type="non-terminal residue" evidence="2">
    <location>
        <position position="1"/>
    </location>
</feature>
<evidence type="ECO:0000256" key="1">
    <source>
        <dbReference type="SAM" id="Coils"/>
    </source>
</evidence>
<reference evidence="2" key="1">
    <citation type="journal article" date="2014" name="Front. Microbiol.">
        <title>High frequency of phylogenetically diverse reductive dehalogenase-homologous genes in deep subseafloor sedimentary metagenomes.</title>
        <authorList>
            <person name="Kawai M."/>
            <person name="Futagami T."/>
            <person name="Toyoda A."/>
            <person name="Takaki Y."/>
            <person name="Nishi S."/>
            <person name="Hori S."/>
            <person name="Arai W."/>
            <person name="Tsubouchi T."/>
            <person name="Morono Y."/>
            <person name="Uchiyama I."/>
            <person name="Ito T."/>
            <person name="Fujiyama A."/>
            <person name="Inagaki F."/>
            <person name="Takami H."/>
        </authorList>
    </citation>
    <scope>NUCLEOTIDE SEQUENCE</scope>
    <source>
        <strain evidence="2">Expedition CK06-06</strain>
    </source>
</reference>
<keyword evidence="1" id="KW-0175">Coiled coil</keyword>
<proteinExistence type="predicted"/>
<name>X1DVK0_9ZZZZ</name>
<dbReference type="AlphaFoldDB" id="X1DVK0"/>
<comment type="caution">
    <text evidence="2">The sequence shown here is derived from an EMBL/GenBank/DDBJ whole genome shotgun (WGS) entry which is preliminary data.</text>
</comment>
<protein>
    <submittedName>
        <fullName evidence="2">Uncharacterized protein</fullName>
    </submittedName>
</protein>